<reference evidence="2" key="1">
    <citation type="journal article" date="2020" name="bioRxiv">
        <title>Hybrid origin of Populus tomentosa Carr. identified through genome sequencing and phylogenomic analysis.</title>
        <authorList>
            <person name="An X."/>
            <person name="Gao K."/>
            <person name="Chen Z."/>
            <person name="Li J."/>
            <person name="Yang X."/>
            <person name="Yang X."/>
            <person name="Zhou J."/>
            <person name="Guo T."/>
            <person name="Zhao T."/>
            <person name="Huang S."/>
            <person name="Miao D."/>
            <person name="Khan W.U."/>
            <person name="Rao P."/>
            <person name="Ye M."/>
            <person name="Lei B."/>
            <person name="Liao W."/>
            <person name="Wang J."/>
            <person name="Ji L."/>
            <person name="Li Y."/>
            <person name="Guo B."/>
            <person name="Mustafa N.S."/>
            <person name="Li S."/>
            <person name="Yun Q."/>
            <person name="Keller S.R."/>
            <person name="Mao J."/>
            <person name="Zhang R."/>
            <person name="Strauss S.H."/>
        </authorList>
    </citation>
    <scope>NUCLEOTIDE SEQUENCE</scope>
    <source>
        <strain evidence="2">GM15</strain>
        <tissue evidence="2">Leaf</tissue>
    </source>
</reference>
<gene>
    <name evidence="2" type="ORF">POTOM_051338</name>
</gene>
<comment type="caution">
    <text evidence="2">The sequence shown here is derived from an EMBL/GenBank/DDBJ whole genome shotgun (WGS) entry which is preliminary data.</text>
</comment>
<dbReference type="EMBL" id="JAAWWB010000031">
    <property type="protein sequence ID" value="KAG6744700.1"/>
    <property type="molecule type" value="Genomic_DNA"/>
</dbReference>
<accession>A0A8X7YG50</accession>
<organism evidence="2 3">
    <name type="scientific">Populus tomentosa</name>
    <name type="common">Chinese white poplar</name>
    <dbReference type="NCBI Taxonomy" id="118781"/>
    <lineage>
        <taxon>Eukaryota</taxon>
        <taxon>Viridiplantae</taxon>
        <taxon>Streptophyta</taxon>
        <taxon>Embryophyta</taxon>
        <taxon>Tracheophyta</taxon>
        <taxon>Spermatophyta</taxon>
        <taxon>Magnoliopsida</taxon>
        <taxon>eudicotyledons</taxon>
        <taxon>Gunneridae</taxon>
        <taxon>Pentapetalae</taxon>
        <taxon>rosids</taxon>
        <taxon>fabids</taxon>
        <taxon>Malpighiales</taxon>
        <taxon>Salicaceae</taxon>
        <taxon>Saliceae</taxon>
        <taxon>Populus</taxon>
    </lineage>
</organism>
<sequence length="131" mass="14677">MRTPPGETESDDGPRLSRADMDQLLLDPDMWSRIKLGINMPARAERTVRRSDCEYLLVGEPTGELYEVCDNGSTLVSSYRIDLFIPSLLSISTFTCLSKHGIANTRVMHASNEKRSNADPSASEEEIWKLT</sequence>
<dbReference type="AlphaFoldDB" id="A0A8X7YG50"/>
<evidence type="ECO:0000313" key="3">
    <source>
        <dbReference type="Proteomes" id="UP000886885"/>
    </source>
</evidence>
<protein>
    <submittedName>
        <fullName evidence="2">Uncharacterized protein</fullName>
    </submittedName>
</protein>
<name>A0A8X7YG50_POPTO</name>
<evidence type="ECO:0000256" key="1">
    <source>
        <dbReference type="SAM" id="MobiDB-lite"/>
    </source>
</evidence>
<feature type="region of interest" description="Disordered" evidence="1">
    <location>
        <begin position="111"/>
        <end position="131"/>
    </location>
</feature>
<dbReference type="Proteomes" id="UP000886885">
    <property type="component" value="Chromosome 16A"/>
</dbReference>
<dbReference type="OrthoDB" id="70770at2759"/>
<proteinExistence type="predicted"/>
<evidence type="ECO:0000313" key="2">
    <source>
        <dbReference type="EMBL" id="KAG6744700.1"/>
    </source>
</evidence>
<keyword evidence="3" id="KW-1185">Reference proteome</keyword>